<sequence>MCSLISIGGFIYMENKMLWYNIVKVILIDIQIIGVYKPHKETLLQY</sequence>
<name>D0W7H8_NEILA</name>
<evidence type="ECO:0000313" key="2">
    <source>
        <dbReference type="Proteomes" id="UP000003843"/>
    </source>
</evidence>
<dbReference type="EMBL" id="ACEQ02000004">
    <property type="protein sequence ID" value="EEZ76563.1"/>
    <property type="molecule type" value="Genomic_DNA"/>
</dbReference>
<evidence type="ECO:0000313" key="1">
    <source>
        <dbReference type="EMBL" id="EEZ76563.1"/>
    </source>
</evidence>
<protein>
    <submittedName>
        <fullName evidence="1">Uncharacterized protein</fullName>
    </submittedName>
</protein>
<accession>D0W7H8</accession>
<gene>
    <name evidence="1" type="ORF">NEILACOT_03478</name>
</gene>
<proteinExistence type="predicted"/>
<comment type="caution">
    <text evidence="1">The sequence shown here is derived from an EMBL/GenBank/DDBJ whole genome shotgun (WGS) entry which is preliminary data.</text>
</comment>
<dbReference type="Proteomes" id="UP000003843">
    <property type="component" value="Unassembled WGS sequence"/>
</dbReference>
<reference evidence="1 2" key="1">
    <citation type="submission" date="2009-10" db="EMBL/GenBank/DDBJ databases">
        <authorList>
            <person name="Weinstock G."/>
            <person name="Sodergren E."/>
            <person name="Clifton S."/>
            <person name="Fulton L."/>
            <person name="Fulton B."/>
            <person name="Courtney L."/>
            <person name="Fronick C."/>
            <person name="Harrison M."/>
            <person name="Strong C."/>
            <person name="Farmer C."/>
            <person name="Delahaunty K."/>
            <person name="Markovic C."/>
            <person name="Hall O."/>
            <person name="Minx P."/>
            <person name="Tomlinson C."/>
            <person name="Mitreva M."/>
            <person name="Nelson J."/>
            <person name="Hou S."/>
            <person name="Wollam A."/>
            <person name="Pepin K.H."/>
            <person name="Johnson M."/>
            <person name="Bhonagiri V."/>
            <person name="Nash W.E."/>
            <person name="Warren W."/>
            <person name="Chinwalla A."/>
            <person name="Mardis E.R."/>
            <person name="Wilson R.K."/>
        </authorList>
    </citation>
    <scope>NUCLEOTIDE SEQUENCE [LARGE SCALE GENOMIC DNA]</scope>
    <source>
        <strain evidence="1 2">ATCC 23970</strain>
    </source>
</reference>
<dbReference type="AlphaFoldDB" id="D0W7H8"/>
<organism evidence="1 2">
    <name type="scientific">Neisseria lactamica ATCC 23970</name>
    <dbReference type="NCBI Taxonomy" id="546265"/>
    <lineage>
        <taxon>Bacteria</taxon>
        <taxon>Pseudomonadati</taxon>
        <taxon>Pseudomonadota</taxon>
        <taxon>Betaproteobacteria</taxon>
        <taxon>Neisseriales</taxon>
        <taxon>Neisseriaceae</taxon>
        <taxon>Neisseria</taxon>
    </lineage>
</organism>